<accession>G3HWB5</accession>
<dbReference type="STRING" id="10029.G3HWB5"/>
<reference evidence="2" key="2">
    <citation type="submission" date="2011-08" db="EMBL/GenBank/DDBJ databases">
        <title>The genomic sequence of the Chinese hamster ovary CHO-K1 cell line.</title>
        <authorList>
            <person name="Xu X."/>
            <person name="Nagarajan H."/>
            <person name="Lewis N.E."/>
            <person name="Pan S."/>
            <person name="Cai Z."/>
            <person name="Liu X."/>
            <person name="Chen W."/>
            <person name="Xie M."/>
            <person name="Wang W."/>
            <person name="Hammond S."/>
            <person name="Andersen M.R."/>
            <person name="Neff N."/>
            <person name="Passarelli B."/>
            <person name="Koh W."/>
            <person name="Fan C.H."/>
            <person name="Wang J."/>
            <person name="Gui Y."/>
            <person name="Lee K.H."/>
            <person name="Betenbaugh M.J."/>
            <person name="Quake S.R."/>
            <person name="Famili I."/>
            <person name="Palsson B.O."/>
            <person name="Wang J."/>
        </authorList>
    </citation>
    <scope>NUCLEOTIDE SEQUENCE</scope>
</reference>
<feature type="compositionally biased region" description="Polar residues" evidence="1">
    <location>
        <begin position="41"/>
        <end position="50"/>
    </location>
</feature>
<sequence length="82" mass="8802">MKTSHVENDYIENLSLTPTVGPKQTRGGVPELAPTLGHCDQNVTHPTGSPSAVGPARYKHMNNIIYKAASGDIKASRSDKPF</sequence>
<dbReference type="Proteomes" id="UP000001075">
    <property type="component" value="Unassembled WGS sequence"/>
</dbReference>
<dbReference type="Proteomes" id="UP000030759">
    <property type="component" value="Unassembled WGS sequence"/>
</dbReference>
<evidence type="ECO:0000256" key="1">
    <source>
        <dbReference type="SAM" id="MobiDB-lite"/>
    </source>
</evidence>
<organism evidence="2 4">
    <name type="scientific">Cricetulus griseus</name>
    <name type="common">Chinese hamster</name>
    <name type="synonym">Cricetulus barabensis griseus</name>
    <dbReference type="NCBI Taxonomy" id="10029"/>
    <lineage>
        <taxon>Eukaryota</taxon>
        <taxon>Metazoa</taxon>
        <taxon>Chordata</taxon>
        <taxon>Craniata</taxon>
        <taxon>Vertebrata</taxon>
        <taxon>Euteleostomi</taxon>
        <taxon>Mammalia</taxon>
        <taxon>Eutheria</taxon>
        <taxon>Euarchontoglires</taxon>
        <taxon>Glires</taxon>
        <taxon>Rodentia</taxon>
        <taxon>Myomorpha</taxon>
        <taxon>Muroidea</taxon>
        <taxon>Cricetidae</taxon>
        <taxon>Cricetinae</taxon>
        <taxon>Cricetulus</taxon>
    </lineage>
</organism>
<reference evidence="3" key="4">
    <citation type="submission" date="2013-03" db="EMBL/GenBank/DDBJ databases">
        <title>Chinese hamster genome sequenced from sorted chromosomes.</title>
        <authorList>
            <person name="Brinkrolf K."/>
            <person name="Rupp O."/>
            <person name="Laux H."/>
            <person name="Kollin F."/>
            <person name="Ernst W."/>
            <person name="Linke B."/>
            <person name="Kofler R."/>
            <person name="Romand S."/>
            <person name="Hesse F."/>
            <person name="Budach W.E."/>
            <person name="Galosy S."/>
            <person name="Muller D."/>
            <person name="Noll T."/>
            <person name="Wienberg J."/>
            <person name="Jostock T."/>
            <person name="Leonard M."/>
            <person name="Grillari J."/>
            <person name="Tauch A."/>
            <person name="Goesmann A."/>
            <person name="Helk B."/>
            <person name="Mott J.E."/>
            <person name="Puehler A."/>
            <person name="Borth N."/>
        </authorList>
    </citation>
    <scope>NUCLEOTIDE SEQUENCE</scope>
    <source>
        <strain evidence="3">17A/GY</strain>
    </source>
</reference>
<protein>
    <submittedName>
        <fullName evidence="2">Protein sprouty-like 4</fullName>
    </submittedName>
</protein>
<reference evidence="4" key="1">
    <citation type="journal article" date="2011" name="Nat. Biotechnol.">
        <title>The genomic sequence of the Chinese hamster ovary (CHO)-K1 cell line.</title>
        <authorList>
            <person name="Xu X."/>
            <person name="Nagarajan H."/>
            <person name="Lewis N.E."/>
            <person name="Pan S."/>
            <person name="Cai Z."/>
            <person name="Liu X."/>
            <person name="Chen W."/>
            <person name="Xie M."/>
            <person name="Wang W."/>
            <person name="Hammond S."/>
            <person name="Andersen M.R."/>
            <person name="Neff N."/>
            <person name="Passarelli B."/>
            <person name="Koh W."/>
            <person name="Fan H.C."/>
            <person name="Wang J."/>
            <person name="Gui Y."/>
            <person name="Lee K.H."/>
            <person name="Betenbaugh M.J."/>
            <person name="Quake S.R."/>
            <person name="Famili I."/>
            <person name="Palsson B.O."/>
            <person name="Wang J."/>
        </authorList>
    </citation>
    <scope>NUCLEOTIDE SEQUENCE [LARGE SCALE GENOMIC DNA]</scope>
    <source>
        <strain evidence="4">CHO K1 cell line</strain>
    </source>
</reference>
<gene>
    <name evidence="3" type="ORF">H671_3g10913</name>
    <name evidence="2" type="ORF">I79_015268</name>
</gene>
<evidence type="ECO:0000313" key="4">
    <source>
        <dbReference type="Proteomes" id="UP000001075"/>
    </source>
</evidence>
<feature type="region of interest" description="Disordered" evidence="1">
    <location>
        <begin position="16"/>
        <end position="55"/>
    </location>
</feature>
<proteinExistence type="predicted"/>
<evidence type="ECO:0000313" key="5">
    <source>
        <dbReference type="Proteomes" id="UP000030759"/>
    </source>
</evidence>
<name>G3HWB5_CRIGR</name>
<evidence type="ECO:0000313" key="3">
    <source>
        <dbReference type="EMBL" id="ERE77651.1"/>
    </source>
</evidence>
<reference evidence="5" key="3">
    <citation type="journal article" date="2013" name="Nat. Biotechnol.">
        <title>Chinese hamster genome sequenced from sorted chromosomes.</title>
        <authorList>
            <person name="Brinkrolf K."/>
            <person name="Rupp O."/>
            <person name="Laux H."/>
            <person name="Kollin F."/>
            <person name="Ernst W."/>
            <person name="Linke B."/>
            <person name="Kofler R."/>
            <person name="Romand S."/>
            <person name="Hesse F."/>
            <person name="Budach W.E."/>
            <person name="Galosy S."/>
            <person name="Muller D."/>
            <person name="Noll T."/>
            <person name="Wienberg J."/>
            <person name="Jostock T."/>
            <person name="Leonard M."/>
            <person name="Grillari J."/>
            <person name="Tauch A."/>
            <person name="Goesmann A."/>
            <person name="Helk B."/>
            <person name="Mott J.E."/>
            <person name="Puhler A."/>
            <person name="Borth N."/>
        </authorList>
    </citation>
    <scope>NUCLEOTIDE SEQUENCE [LARGE SCALE GENOMIC DNA]</scope>
    <source>
        <strain evidence="5">17A/GY</strain>
    </source>
</reference>
<dbReference type="AlphaFoldDB" id="G3HWB5"/>
<dbReference type="EMBL" id="KE673309">
    <property type="protein sequence ID" value="ERE77651.1"/>
    <property type="molecule type" value="Genomic_DNA"/>
</dbReference>
<dbReference type="EMBL" id="JH000826">
    <property type="protein sequence ID" value="EGV92685.1"/>
    <property type="molecule type" value="Genomic_DNA"/>
</dbReference>
<evidence type="ECO:0000313" key="2">
    <source>
        <dbReference type="EMBL" id="EGV92685.1"/>
    </source>
</evidence>